<protein>
    <submittedName>
        <fullName evidence="1">Uncharacterized protein</fullName>
    </submittedName>
</protein>
<organism evidence="1">
    <name type="scientific">Siphoviridae sp. ct2hZ16</name>
    <dbReference type="NCBI Taxonomy" id="2826276"/>
    <lineage>
        <taxon>Viruses</taxon>
        <taxon>Duplodnaviria</taxon>
        <taxon>Heunggongvirae</taxon>
        <taxon>Uroviricota</taxon>
        <taxon>Caudoviricetes</taxon>
    </lineage>
</organism>
<reference evidence="1" key="1">
    <citation type="journal article" date="2021" name="Proc. Natl. Acad. Sci. U.S.A.">
        <title>A Catalog of Tens of Thousands of Viruses from Human Metagenomes Reveals Hidden Associations with Chronic Diseases.</title>
        <authorList>
            <person name="Tisza M.J."/>
            <person name="Buck C.B."/>
        </authorList>
    </citation>
    <scope>NUCLEOTIDE SEQUENCE</scope>
    <source>
        <strain evidence="1">Ct2hZ16</strain>
    </source>
</reference>
<proteinExistence type="predicted"/>
<accession>A0A8S5QUC7</accession>
<dbReference type="EMBL" id="BK015739">
    <property type="protein sequence ID" value="DAE22806.1"/>
    <property type="molecule type" value="Genomic_DNA"/>
</dbReference>
<sequence length="86" mass="10427">MLDMPKLSVRALMSALPYRIKQYNEDKIYKLYMSDVLMSLATNIIRPDEKPPRYWDMIRPEKPEKEEMRTEEEIIEHIKNKLREVS</sequence>
<name>A0A8S5QUC7_9CAUD</name>
<evidence type="ECO:0000313" key="1">
    <source>
        <dbReference type="EMBL" id="DAE22806.1"/>
    </source>
</evidence>